<dbReference type="PROSITE" id="PS51782">
    <property type="entry name" value="LYSM"/>
    <property type="match status" value="1"/>
</dbReference>
<organism evidence="3 4">
    <name type="scientific">Pontibacillus chungwhensis BH030062</name>
    <dbReference type="NCBI Taxonomy" id="1385513"/>
    <lineage>
        <taxon>Bacteria</taxon>
        <taxon>Bacillati</taxon>
        <taxon>Bacillota</taxon>
        <taxon>Bacilli</taxon>
        <taxon>Bacillales</taxon>
        <taxon>Bacillaceae</taxon>
        <taxon>Pontibacillus</taxon>
    </lineage>
</organism>
<dbReference type="STRING" id="1385513.N780_01410"/>
<evidence type="ECO:0000313" key="3">
    <source>
        <dbReference type="EMBL" id="KGP92239.1"/>
    </source>
</evidence>
<protein>
    <submittedName>
        <fullName evidence="3">Peptidoglycan-binding protein</fullName>
    </submittedName>
</protein>
<dbReference type="SUPFAM" id="SSF54106">
    <property type="entry name" value="LysM domain"/>
    <property type="match status" value="1"/>
</dbReference>
<name>A0A0A2UWD4_9BACI</name>
<evidence type="ECO:0000259" key="2">
    <source>
        <dbReference type="PROSITE" id="PS51782"/>
    </source>
</evidence>
<keyword evidence="1" id="KW-0732">Signal</keyword>
<evidence type="ECO:0000313" key="4">
    <source>
        <dbReference type="Proteomes" id="UP000030153"/>
    </source>
</evidence>
<dbReference type="GO" id="GO:0016787">
    <property type="term" value="F:hydrolase activity"/>
    <property type="evidence" value="ECO:0007669"/>
    <property type="project" value="InterPro"/>
</dbReference>
<dbReference type="Gene3D" id="6.20.240.60">
    <property type="match status" value="1"/>
</dbReference>
<dbReference type="InterPro" id="IPR036779">
    <property type="entry name" value="LysM_dom_sf"/>
</dbReference>
<dbReference type="Gene3D" id="1.10.10.2520">
    <property type="entry name" value="Cell wall hydrolase SleB, domain 1"/>
    <property type="match status" value="1"/>
</dbReference>
<accession>A0A0A2UWD4</accession>
<sequence length="193" mass="21265">MLKKLGIIATITCSIFAFSFPGQSEAHANTHTVQKGESIYKIATKYGVSYKQLQEMNDKGESTIHAGEQLKLPVVPNGYERDLLSRLVEAEAKGESYAGKVAVATVVLNRVESDLFPNSIHSVIHDGIQFSPVLNGTIKEAASAESKRAVEEALDYQGYDNDSLFFYNPDKAQSDYLSQREVTTVIGDHVFMK</sequence>
<feature type="domain" description="LysM" evidence="2">
    <location>
        <begin position="29"/>
        <end position="72"/>
    </location>
</feature>
<dbReference type="AlphaFoldDB" id="A0A0A2UWD4"/>
<dbReference type="SMART" id="SM00257">
    <property type="entry name" value="LysM"/>
    <property type="match status" value="1"/>
</dbReference>
<dbReference type="InterPro" id="IPR018392">
    <property type="entry name" value="LysM"/>
</dbReference>
<keyword evidence="4" id="KW-1185">Reference proteome</keyword>
<dbReference type="Gene3D" id="3.10.350.10">
    <property type="entry name" value="LysM domain"/>
    <property type="match status" value="1"/>
</dbReference>
<dbReference type="RefSeq" id="WP_036781375.1">
    <property type="nucleotide sequence ID" value="NZ_AVBG01000003.1"/>
</dbReference>
<dbReference type="eggNOG" id="COG1388">
    <property type="taxonomic scope" value="Bacteria"/>
</dbReference>
<dbReference type="InterPro" id="IPR011105">
    <property type="entry name" value="Cell_wall_hydrolase_SleB"/>
</dbReference>
<feature type="signal peptide" evidence="1">
    <location>
        <begin position="1"/>
        <end position="19"/>
    </location>
</feature>
<evidence type="ECO:0000256" key="1">
    <source>
        <dbReference type="SAM" id="SignalP"/>
    </source>
</evidence>
<comment type="caution">
    <text evidence="3">The sequence shown here is derived from an EMBL/GenBank/DDBJ whole genome shotgun (WGS) entry which is preliminary data.</text>
</comment>
<proteinExistence type="predicted"/>
<dbReference type="eggNOG" id="COG3773">
    <property type="taxonomic scope" value="Bacteria"/>
</dbReference>
<dbReference type="InterPro" id="IPR042047">
    <property type="entry name" value="SleB_dom1"/>
</dbReference>
<reference evidence="3 4" key="1">
    <citation type="submission" date="2013-08" db="EMBL/GenBank/DDBJ databases">
        <title>Genome of Pontibacillus chungwhensis.</title>
        <authorList>
            <person name="Wang Q."/>
            <person name="Wang G."/>
        </authorList>
    </citation>
    <scope>NUCLEOTIDE SEQUENCE [LARGE SCALE GENOMIC DNA]</scope>
    <source>
        <strain evidence="3 4">BH030062</strain>
    </source>
</reference>
<dbReference type="OrthoDB" id="9785345at2"/>
<dbReference type="Pfam" id="PF01476">
    <property type="entry name" value="LysM"/>
    <property type="match status" value="1"/>
</dbReference>
<dbReference type="CDD" id="cd00118">
    <property type="entry name" value="LysM"/>
    <property type="match status" value="1"/>
</dbReference>
<dbReference type="Pfam" id="PF07486">
    <property type="entry name" value="Hydrolase_2"/>
    <property type="match status" value="1"/>
</dbReference>
<feature type="chain" id="PRO_5038828542" evidence="1">
    <location>
        <begin position="20"/>
        <end position="193"/>
    </location>
</feature>
<gene>
    <name evidence="3" type="ORF">N780_01410</name>
</gene>
<dbReference type="Proteomes" id="UP000030153">
    <property type="component" value="Unassembled WGS sequence"/>
</dbReference>
<dbReference type="EMBL" id="AVBG01000003">
    <property type="protein sequence ID" value="KGP92239.1"/>
    <property type="molecule type" value="Genomic_DNA"/>
</dbReference>